<evidence type="ECO:0000256" key="5">
    <source>
        <dbReference type="HAMAP-Rule" id="MF_00214"/>
    </source>
</evidence>
<evidence type="ECO:0000313" key="7">
    <source>
        <dbReference type="Proteomes" id="UP000245590"/>
    </source>
</evidence>
<dbReference type="GO" id="GO:0009073">
    <property type="term" value="P:aromatic amino acid family biosynthetic process"/>
    <property type="evidence" value="ECO:0007669"/>
    <property type="project" value="UniProtKB-KW"/>
</dbReference>
<organism evidence="6 7">
    <name type="scientific">Brachybacterium endophyticum</name>
    <dbReference type="NCBI Taxonomy" id="2182385"/>
    <lineage>
        <taxon>Bacteria</taxon>
        <taxon>Bacillati</taxon>
        <taxon>Actinomycetota</taxon>
        <taxon>Actinomycetes</taxon>
        <taxon>Micrococcales</taxon>
        <taxon>Dermabacteraceae</taxon>
        <taxon>Brachybacterium</taxon>
    </lineage>
</organism>
<comment type="caution">
    <text evidence="5">Lacks conserved residue(s) required for the propagation of feature annotation.</text>
</comment>
<dbReference type="InterPro" id="IPR013785">
    <property type="entry name" value="Aldolase_TIM"/>
</dbReference>
<evidence type="ECO:0000256" key="1">
    <source>
        <dbReference type="ARBA" id="ARBA00001864"/>
    </source>
</evidence>
<evidence type="ECO:0000313" key="6">
    <source>
        <dbReference type="EMBL" id="PWH05779.1"/>
    </source>
</evidence>
<comment type="subunit">
    <text evidence="5">Homodimer.</text>
</comment>
<comment type="function">
    <text evidence="5">Involved in the third step of the chorismate pathway, which leads to the biosynthesis of aromatic amino acids. Catalyzes the cis-dehydration of 3-dehydroquinate (DHQ) and introduces the first double bond of the aromatic ring to yield 3-dehydroshikimate.</text>
</comment>
<feature type="binding site" evidence="5">
    <location>
        <position position="89"/>
    </location>
    <ligand>
        <name>3-dehydroquinate</name>
        <dbReference type="ChEBI" id="CHEBI:32364"/>
    </ligand>
</feature>
<feature type="binding site" evidence="5">
    <location>
        <position position="244"/>
    </location>
    <ligand>
        <name>3-dehydroquinate</name>
        <dbReference type="ChEBI" id="CHEBI:32364"/>
    </ligand>
</feature>
<feature type="active site" description="Schiff-base intermediate with substrate" evidence="5">
    <location>
        <position position="183"/>
    </location>
</feature>
<proteinExistence type="inferred from homology"/>
<feature type="binding site" evidence="5">
    <location>
        <begin position="48"/>
        <end position="50"/>
    </location>
    <ligand>
        <name>3-dehydroquinate</name>
        <dbReference type="ChEBI" id="CHEBI:32364"/>
    </ligand>
</feature>
<dbReference type="GO" id="GO:0046279">
    <property type="term" value="P:3,4-dihydroxybenzoate biosynthetic process"/>
    <property type="evidence" value="ECO:0007669"/>
    <property type="project" value="TreeGrafter"/>
</dbReference>
<dbReference type="RefSeq" id="WP_109276135.1">
    <property type="nucleotide sequence ID" value="NZ_QFKX01000004.1"/>
</dbReference>
<dbReference type="HAMAP" id="MF_00214">
    <property type="entry name" value="AroD"/>
    <property type="match status" value="1"/>
</dbReference>
<dbReference type="UniPathway" id="UPA00053">
    <property type="reaction ID" value="UER00086"/>
</dbReference>
<keyword evidence="3 5" id="KW-0456">Lyase</keyword>
<evidence type="ECO:0000256" key="2">
    <source>
        <dbReference type="ARBA" id="ARBA00023141"/>
    </source>
</evidence>
<keyword evidence="5" id="KW-0028">Amino-acid biosynthesis</keyword>
<dbReference type="InterPro" id="IPR001381">
    <property type="entry name" value="DHquinase_I"/>
</dbReference>
<dbReference type="OrthoDB" id="9813659at2"/>
<keyword evidence="4 5" id="KW-0704">Schiff base</keyword>
<dbReference type="CDD" id="cd00502">
    <property type="entry name" value="DHQase_I"/>
    <property type="match status" value="1"/>
</dbReference>
<comment type="catalytic activity">
    <reaction evidence="1 5">
        <text>3-dehydroquinate = 3-dehydroshikimate + H2O</text>
        <dbReference type="Rhea" id="RHEA:21096"/>
        <dbReference type="ChEBI" id="CHEBI:15377"/>
        <dbReference type="ChEBI" id="CHEBI:16630"/>
        <dbReference type="ChEBI" id="CHEBI:32364"/>
        <dbReference type="EC" id="4.2.1.10"/>
    </reaction>
</comment>
<dbReference type="Gene3D" id="3.20.20.70">
    <property type="entry name" value="Aldolase class I"/>
    <property type="match status" value="1"/>
</dbReference>
<comment type="similarity">
    <text evidence="5">Belongs to the type-I 3-dehydroquinase family.</text>
</comment>
<protein>
    <recommendedName>
        <fullName evidence="5">3-dehydroquinate dehydratase</fullName>
        <shortName evidence="5">3-dehydroquinase</shortName>
        <ecNumber evidence="5">4.2.1.10</ecNumber>
    </recommendedName>
    <alternativeName>
        <fullName evidence="5">Type I DHQase</fullName>
    </alternativeName>
    <alternativeName>
        <fullName evidence="5">Type I dehydroquinase</fullName>
        <shortName evidence="5">DHQ1</shortName>
    </alternativeName>
</protein>
<dbReference type="Pfam" id="PF01487">
    <property type="entry name" value="DHquinase_I"/>
    <property type="match status" value="1"/>
</dbReference>
<dbReference type="Proteomes" id="UP000245590">
    <property type="component" value="Unassembled WGS sequence"/>
</dbReference>
<dbReference type="AlphaFoldDB" id="A0A2U2RIS4"/>
<evidence type="ECO:0000256" key="3">
    <source>
        <dbReference type="ARBA" id="ARBA00023239"/>
    </source>
</evidence>
<dbReference type="InterPro" id="IPR050146">
    <property type="entry name" value="Type-I_3-dehydroquinase"/>
</dbReference>
<dbReference type="SUPFAM" id="SSF51569">
    <property type="entry name" value="Aldolase"/>
    <property type="match status" value="1"/>
</dbReference>
<accession>A0A2U2RIS4</accession>
<evidence type="ECO:0000256" key="4">
    <source>
        <dbReference type="ARBA" id="ARBA00023270"/>
    </source>
</evidence>
<reference evidence="6 7" key="1">
    <citation type="submission" date="2018-05" db="EMBL/GenBank/DDBJ databases">
        <title>Brachybacterium sp. M1HQ-2T, whole genome shotgun sequence.</title>
        <authorList>
            <person name="Tuo L."/>
        </authorList>
    </citation>
    <scope>NUCLEOTIDE SEQUENCE [LARGE SCALE GENOMIC DNA]</scope>
    <source>
        <strain evidence="6 7">M1HQ-2</strain>
    </source>
</reference>
<dbReference type="GO" id="GO:0008652">
    <property type="term" value="P:amino acid biosynthetic process"/>
    <property type="evidence" value="ECO:0007669"/>
    <property type="project" value="UniProtKB-KW"/>
</dbReference>
<dbReference type="GO" id="GO:0003855">
    <property type="term" value="F:3-dehydroquinate dehydratase activity"/>
    <property type="evidence" value="ECO:0007669"/>
    <property type="project" value="UniProtKB-UniRule"/>
</dbReference>
<dbReference type="PANTHER" id="PTHR43699:SF1">
    <property type="entry name" value="3-DEHYDROQUINATE DEHYDRATASE"/>
    <property type="match status" value="1"/>
</dbReference>
<dbReference type="NCBIfam" id="TIGR01093">
    <property type="entry name" value="aroD"/>
    <property type="match status" value="1"/>
</dbReference>
<gene>
    <name evidence="5 6" type="primary">aroD</name>
    <name evidence="6" type="ORF">DEO23_11280</name>
</gene>
<dbReference type="EC" id="4.2.1.10" evidence="5"/>
<sequence length="263" mass="27531">MSSRSVRIRDAVLGEGTPEIIVPLTGTTPQSVLEQADLALTGPARLVEWRADLFAPDLPGDRHREELLFLLPLLRERIGPGRGLLLTVRTAAEGGGRTIDDGTLEKTLLAGIDASADDGSPLVDAVDIETARGRRAVDRVIEAAHGRSLAVVGSSHDFERTPAHVRITAHLREARERGADAPKIAVTPRRAEDVLTLLGASLEVAREGHGPHIAISMGPLGAVSRVAAETFGSAATFASAGEASAPGQLAAEDVAGMLEALRP</sequence>
<comment type="caution">
    <text evidence="6">The sequence shown here is derived from an EMBL/GenBank/DDBJ whole genome shotgun (WGS) entry which is preliminary data.</text>
</comment>
<keyword evidence="2 5" id="KW-0057">Aromatic amino acid biosynthesis</keyword>
<feature type="binding site" evidence="5">
    <location>
        <position position="248"/>
    </location>
    <ligand>
        <name>3-dehydroquinate</name>
        <dbReference type="ChEBI" id="CHEBI:32364"/>
    </ligand>
</feature>
<dbReference type="EMBL" id="QFKX01000004">
    <property type="protein sequence ID" value="PWH05779.1"/>
    <property type="molecule type" value="Genomic_DNA"/>
</dbReference>
<dbReference type="FunFam" id="3.20.20.70:FF:000047">
    <property type="entry name" value="3-dehydroquinate dehydratase"/>
    <property type="match status" value="1"/>
</dbReference>
<dbReference type="PANTHER" id="PTHR43699">
    <property type="entry name" value="3-DEHYDROQUINATE DEHYDRATASE"/>
    <property type="match status" value="1"/>
</dbReference>
<keyword evidence="7" id="KW-1185">Reference proteome</keyword>
<comment type="pathway">
    <text evidence="5">Metabolic intermediate biosynthesis; chorismate biosynthesis; chorismate from D-erythrose 4-phosphate and phosphoenolpyruvate: step 3/7.</text>
</comment>
<feature type="active site" description="Proton donor/acceptor" evidence="5">
    <location>
        <position position="156"/>
    </location>
</feature>
<name>A0A2U2RIS4_9MICO</name>
<feature type="binding site" evidence="5">
    <location>
        <position position="225"/>
    </location>
    <ligand>
        <name>3-dehydroquinate</name>
        <dbReference type="ChEBI" id="CHEBI:32364"/>
    </ligand>
</feature>
<dbReference type="GO" id="GO:0009423">
    <property type="term" value="P:chorismate biosynthetic process"/>
    <property type="evidence" value="ECO:0007669"/>
    <property type="project" value="UniProtKB-UniRule"/>
</dbReference>